<dbReference type="InterPro" id="IPR000515">
    <property type="entry name" value="MetI-like"/>
</dbReference>
<dbReference type="PROSITE" id="PS50928">
    <property type="entry name" value="ABC_TM1"/>
    <property type="match status" value="1"/>
</dbReference>
<protein>
    <recommendedName>
        <fullName evidence="11">Glutamate/aspartate import permease protein GltK</fullName>
    </recommendedName>
</protein>
<keyword evidence="3 12" id="KW-0813">Transport</keyword>
<dbReference type="Gene3D" id="1.10.3720.10">
    <property type="entry name" value="MetI-like"/>
    <property type="match status" value="1"/>
</dbReference>
<evidence type="ECO:0000256" key="3">
    <source>
        <dbReference type="ARBA" id="ARBA00022448"/>
    </source>
</evidence>
<dbReference type="FunFam" id="1.10.3720.10:FF:000006">
    <property type="entry name" value="Glutamate/aspartate ABC transporter, permease protein GltK"/>
    <property type="match status" value="1"/>
</dbReference>
<sequence>MIELLHKAAPIIQGALLMTLLLGLSSAVLGTALGLVLALFRLSPVAPLRWLAFWYVSIFRGTPLLLQLLLIYFGLPHYGIELEPVPTAILALSLCSAAYLSENFRSGILGVDRGQIEAAQSLGMGAARSLFRIILPQAIRIAAPTMGTRYIALMKDTSLASTITVVELTKMAEQVGSNTFRYMEMFIIAGALYWVINQMLTFIQVWVESKLGKGVA</sequence>
<comment type="subcellular location">
    <subcellularLocation>
        <location evidence="1">Cell inner membrane</location>
        <topology evidence="1">Multi-pass membrane protein</topology>
    </subcellularLocation>
    <subcellularLocation>
        <location evidence="12">Cell membrane</location>
        <topology evidence="12">Multi-pass membrane protein</topology>
    </subcellularLocation>
</comment>
<keyword evidence="4" id="KW-1003">Cell membrane</keyword>
<dbReference type="GeneID" id="56480636"/>
<feature type="domain" description="ABC transmembrane type-1" evidence="13">
    <location>
        <begin position="16"/>
        <end position="204"/>
    </location>
</feature>
<evidence type="ECO:0000256" key="5">
    <source>
        <dbReference type="ARBA" id="ARBA00022692"/>
    </source>
</evidence>
<dbReference type="Proteomes" id="UP000007564">
    <property type="component" value="Chromosome"/>
</dbReference>
<dbReference type="RefSeq" id="WP_003808094.1">
    <property type="nucleotide sequence ID" value="NC_019382.1"/>
</dbReference>
<dbReference type="GO" id="GO:0022857">
    <property type="term" value="F:transmembrane transporter activity"/>
    <property type="evidence" value="ECO:0007669"/>
    <property type="project" value="InterPro"/>
</dbReference>
<comment type="function">
    <text evidence="9">Part of the ABC transporter complex GltIJKL involved in glutamate and aspartate uptake. Probably responsible for the translocation of the substrate across the membrane.</text>
</comment>
<evidence type="ECO:0000313" key="14">
    <source>
        <dbReference type="EMBL" id="CCJ54663.1"/>
    </source>
</evidence>
<keyword evidence="8 12" id="KW-0472">Membrane</keyword>
<dbReference type="NCBIfam" id="TIGR01726">
    <property type="entry name" value="HEQRo_perm_3TM"/>
    <property type="match status" value="1"/>
</dbReference>
<dbReference type="InterPro" id="IPR043429">
    <property type="entry name" value="ArtM/GltK/GlnP/TcyL/YhdX-like"/>
</dbReference>
<keyword evidence="5 12" id="KW-0812">Transmembrane</keyword>
<evidence type="ECO:0000256" key="12">
    <source>
        <dbReference type="RuleBase" id="RU363032"/>
    </source>
</evidence>
<reference evidence="14 15" key="1">
    <citation type="journal article" date="2012" name="BMC Genomics">
        <title>Comparative genomics of the classical Bordetella subspecies: the evolution and exchange of virulence-associated diversity amongst closely related pathogens.</title>
        <authorList>
            <person name="Park J."/>
            <person name="Zhang Y."/>
            <person name="Buboltz A.M."/>
            <person name="Zhang X."/>
            <person name="Schuster S.C."/>
            <person name="Ahuja U."/>
            <person name="Liu M."/>
            <person name="Miller J.F."/>
            <person name="Sebaihia M."/>
            <person name="Bentley S.D."/>
            <person name="Parkhill J."/>
            <person name="Harvill E.T."/>
        </authorList>
    </citation>
    <scope>NUCLEOTIDE SEQUENCE [LARGE SCALE GENOMIC DNA]</scope>
    <source>
        <strain evidence="14 15">253</strain>
    </source>
</reference>
<feature type="transmembrane region" description="Helical" evidence="12">
    <location>
        <begin position="12"/>
        <end position="40"/>
    </location>
</feature>
<dbReference type="PANTHER" id="PTHR30614">
    <property type="entry name" value="MEMBRANE COMPONENT OF AMINO ACID ABC TRANSPORTER"/>
    <property type="match status" value="1"/>
</dbReference>
<dbReference type="HOGENOM" id="CLU_019602_1_4_4"/>
<evidence type="ECO:0000256" key="10">
    <source>
        <dbReference type="ARBA" id="ARBA00062718"/>
    </source>
</evidence>
<dbReference type="InterPro" id="IPR010065">
    <property type="entry name" value="AA_ABC_transptr_permease_3TM"/>
</dbReference>
<gene>
    <name evidence="14" type="ORF">BN112_2746</name>
</gene>
<feature type="transmembrane region" description="Helical" evidence="12">
    <location>
        <begin position="85"/>
        <end position="101"/>
    </location>
</feature>
<dbReference type="InterPro" id="IPR035906">
    <property type="entry name" value="MetI-like_sf"/>
</dbReference>
<proteinExistence type="inferred from homology"/>
<evidence type="ECO:0000313" key="15">
    <source>
        <dbReference type="Proteomes" id="UP000007564"/>
    </source>
</evidence>
<dbReference type="AlphaFoldDB" id="A0A0C6P8K8"/>
<organism evidence="14 15">
    <name type="scientific">Bordetella bronchiseptica 253</name>
    <dbReference type="NCBI Taxonomy" id="568707"/>
    <lineage>
        <taxon>Bacteria</taxon>
        <taxon>Pseudomonadati</taxon>
        <taxon>Pseudomonadota</taxon>
        <taxon>Betaproteobacteria</taxon>
        <taxon>Burkholderiales</taxon>
        <taxon>Alcaligenaceae</taxon>
        <taxon>Bordetella</taxon>
    </lineage>
</organism>
<keyword evidence="6" id="KW-0029">Amino-acid transport</keyword>
<evidence type="ECO:0000256" key="4">
    <source>
        <dbReference type="ARBA" id="ARBA00022475"/>
    </source>
</evidence>
<evidence type="ECO:0000259" key="13">
    <source>
        <dbReference type="PROSITE" id="PS50928"/>
    </source>
</evidence>
<dbReference type="EMBL" id="HE965806">
    <property type="protein sequence ID" value="CCJ54663.1"/>
    <property type="molecule type" value="Genomic_DNA"/>
</dbReference>
<dbReference type="GO" id="GO:0043190">
    <property type="term" value="C:ATP-binding cassette (ABC) transporter complex"/>
    <property type="evidence" value="ECO:0007669"/>
    <property type="project" value="InterPro"/>
</dbReference>
<feature type="transmembrane region" description="Helical" evidence="12">
    <location>
        <begin position="52"/>
        <end position="73"/>
    </location>
</feature>
<comment type="similarity">
    <text evidence="2">Belongs to the binding-protein-dependent transport system permease family. HisMQ subfamily.</text>
</comment>
<keyword evidence="7 12" id="KW-1133">Transmembrane helix</keyword>
<dbReference type="Pfam" id="PF00528">
    <property type="entry name" value="BPD_transp_1"/>
    <property type="match status" value="1"/>
</dbReference>
<evidence type="ECO:0000256" key="1">
    <source>
        <dbReference type="ARBA" id="ARBA00004429"/>
    </source>
</evidence>
<accession>A0A0C6P8K8</accession>
<dbReference type="OrthoDB" id="7026155at2"/>
<dbReference type="CDD" id="cd06261">
    <property type="entry name" value="TM_PBP2"/>
    <property type="match status" value="1"/>
</dbReference>
<feature type="transmembrane region" description="Helical" evidence="12">
    <location>
        <begin position="186"/>
        <end position="207"/>
    </location>
</feature>
<evidence type="ECO:0000256" key="9">
    <source>
        <dbReference type="ARBA" id="ARBA00060298"/>
    </source>
</evidence>
<name>A0A0C6P8K8_BORBO</name>
<comment type="subunit">
    <text evidence="10">The complex is composed of two ATP-binding proteins (GltL), two transmembrane proteins (GltJ and GltK) and a solute-binding protein (GltI).</text>
</comment>
<evidence type="ECO:0000256" key="11">
    <source>
        <dbReference type="ARBA" id="ARBA00073645"/>
    </source>
</evidence>
<evidence type="ECO:0000256" key="6">
    <source>
        <dbReference type="ARBA" id="ARBA00022970"/>
    </source>
</evidence>
<dbReference type="SUPFAM" id="SSF161098">
    <property type="entry name" value="MetI-like"/>
    <property type="match status" value="1"/>
</dbReference>
<dbReference type="KEGG" id="bbh:BN112_2746"/>
<dbReference type="GO" id="GO:0006865">
    <property type="term" value="P:amino acid transport"/>
    <property type="evidence" value="ECO:0007669"/>
    <property type="project" value="UniProtKB-KW"/>
</dbReference>
<evidence type="ECO:0000256" key="8">
    <source>
        <dbReference type="ARBA" id="ARBA00023136"/>
    </source>
</evidence>
<dbReference type="PANTHER" id="PTHR30614:SF0">
    <property type="entry name" value="L-CYSTINE TRANSPORT SYSTEM PERMEASE PROTEIN TCYL"/>
    <property type="match status" value="1"/>
</dbReference>
<evidence type="ECO:0000256" key="2">
    <source>
        <dbReference type="ARBA" id="ARBA00010072"/>
    </source>
</evidence>
<evidence type="ECO:0000256" key="7">
    <source>
        <dbReference type="ARBA" id="ARBA00022989"/>
    </source>
</evidence>